<accession>A0A8K0H152</accession>
<evidence type="ECO:0000313" key="3">
    <source>
        <dbReference type="Proteomes" id="UP000796880"/>
    </source>
</evidence>
<feature type="region of interest" description="Disordered" evidence="1">
    <location>
        <begin position="171"/>
        <end position="191"/>
    </location>
</feature>
<proteinExistence type="predicted"/>
<dbReference type="AlphaFoldDB" id="A0A8K0H152"/>
<evidence type="ECO:0000313" key="2">
    <source>
        <dbReference type="EMBL" id="KAF3443683.1"/>
    </source>
</evidence>
<dbReference type="OrthoDB" id="9984778at2759"/>
<protein>
    <submittedName>
        <fullName evidence="2">Uncharacterized protein</fullName>
    </submittedName>
</protein>
<name>A0A8K0H152_9ROSA</name>
<organism evidence="2 3">
    <name type="scientific">Rhamnella rubrinervis</name>
    <dbReference type="NCBI Taxonomy" id="2594499"/>
    <lineage>
        <taxon>Eukaryota</taxon>
        <taxon>Viridiplantae</taxon>
        <taxon>Streptophyta</taxon>
        <taxon>Embryophyta</taxon>
        <taxon>Tracheophyta</taxon>
        <taxon>Spermatophyta</taxon>
        <taxon>Magnoliopsida</taxon>
        <taxon>eudicotyledons</taxon>
        <taxon>Gunneridae</taxon>
        <taxon>Pentapetalae</taxon>
        <taxon>rosids</taxon>
        <taxon>fabids</taxon>
        <taxon>Rosales</taxon>
        <taxon>Rhamnaceae</taxon>
        <taxon>rhamnoid group</taxon>
        <taxon>Rhamneae</taxon>
        <taxon>Rhamnella</taxon>
    </lineage>
</organism>
<dbReference type="Proteomes" id="UP000796880">
    <property type="component" value="Unassembled WGS sequence"/>
</dbReference>
<reference evidence="2" key="1">
    <citation type="submission" date="2020-03" db="EMBL/GenBank/DDBJ databases">
        <title>A high-quality chromosome-level genome assembly of a woody plant with both climbing and erect habits, Rhamnella rubrinervis.</title>
        <authorList>
            <person name="Lu Z."/>
            <person name="Yang Y."/>
            <person name="Zhu X."/>
            <person name="Sun Y."/>
        </authorList>
    </citation>
    <scope>NUCLEOTIDE SEQUENCE</scope>
    <source>
        <strain evidence="2">BYM</strain>
        <tissue evidence="2">Leaf</tissue>
    </source>
</reference>
<dbReference type="EMBL" id="VOIH02000006">
    <property type="protein sequence ID" value="KAF3443683.1"/>
    <property type="molecule type" value="Genomic_DNA"/>
</dbReference>
<evidence type="ECO:0000256" key="1">
    <source>
        <dbReference type="SAM" id="MobiDB-lite"/>
    </source>
</evidence>
<comment type="caution">
    <text evidence="2">The sequence shown here is derived from an EMBL/GenBank/DDBJ whole genome shotgun (WGS) entry which is preliminary data.</text>
</comment>
<gene>
    <name evidence="2" type="ORF">FNV43_RR13373</name>
</gene>
<sequence>MNMSFYKFGLSEPGSTLYYDVVNVYEVNDHEPRSDEYRRRLENSPRMINEETATANLKWAGNNTNNLDIPVECMVKNVSCILLKGNDFSDQIIYWTYWYLISGGSTVWWLHRFVEKDKEEDWKEIKKGHESAGDVLVQKNTALVYFRNGGNGTGDGEGNATVTEMATKTTMESESADQTIRKQEQNSMVPW</sequence>
<keyword evidence="3" id="KW-1185">Reference proteome</keyword>